<keyword evidence="1" id="KW-0812">Transmembrane</keyword>
<protein>
    <submittedName>
        <fullName evidence="2">Uncharacterized protein</fullName>
    </submittedName>
</protein>
<dbReference type="EMBL" id="BARS01042827">
    <property type="protein sequence ID" value="GAG33025.1"/>
    <property type="molecule type" value="Genomic_DNA"/>
</dbReference>
<keyword evidence="1" id="KW-0472">Membrane</keyword>
<reference evidence="2" key="1">
    <citation type="journal article" date="2014" name="Front. Microbiol.">
        <title>High frequency of phylogenetically diverse reductive dehalogenase-homologous genes in deep subseafloor sedimentary metagenomes.</title>
        <authorList>
            <person name="Kawai M."/>
            <person name="Futagami T."/>
            <person name="Toyoda A."/>
            <person name="Takaki Y."/>
            <person name="Nishi S."/>
            <person name="Hori S."/>
            <person name="Arai W."/>
            <person name="Tsubouchi T."/>
            <person name="Morono Y."/>
            <person name="Uchiyama I."/>
            <person name="Ito T."/>
            <person name="Fujiyama A."/>
            <person name="Inagaki F."/>
            <person name="Takami H."/>
        </authorList>
    </citation>
    <scope>NUCLEOTIDE SEQUENCE</scope>
    <source>
        <strain evidence="2">Expedition CK06-06</strain>
    </source>
</reference>
<dbReference type="AlphaFoldDB" id="X0WQV7"/>
<keyword evidence="1" id="KW-1133">Transmembrane helix</keyword>
<proteinExistence type="predicted"/>
<evidence type="ECO:0000313" key="2">
    <source>
        <dbReference type="EMBL" id="GAG33025.1"/>
    </source>
</evidence>
<sequence>TLVKAFLLIAVVSLIILMINSVLFLNATIASTSDVAIHSVLHNLVGVIFGVSLALALFKTLIASYLKDPIAWQKIFSIVVIIVFVVFLVVVIIGMMTGLIIL</sequence>
<name>X0WQV7_9ZZZZ</name>
<accession>X0WQV7</accession>
<comment type="caution">
    <text evidence="2">The sequence shown here is derived from an EMBL/GenBank/DDBJ whole genome shotgun (WGS) entry which is preliminary data.</text>
</comment>
<feature type="transmembrane region" description="Helical" evidence="1">
    <location>
        <begin position="41"/>
        <end position="63"/>
    </location>
</feature>
<organism evidence="2">
    <name type="scientific">marine sediment metagenome</name>
    <dbReference type="NCBI Taxonomy" id="412755"/>
    <lineage>
        <taxon>unclassified sequences</taxon>
        <taxon>metagenomes</taxon>
        <taxon>ecological metagenomes</taxon>
    </lineage>
</organism>
<evidence type="ECO:0000256" key="1">
    <source>
        <dbReference type="SAM" id="Phobius"/>
    </source>
</evidence>
<feature type="transmembrane region" description="Helical" evidence="1">
    <location>
        <begin position="75"/>
        <end position="101"/>
    </location>
</feature>
<feature type="non-terminal residue" evidence="2">
    <location>
        <position position="1"/>
    </location>
</feature>
<gene>
    <name evidence="2" type="ORF">S01H1_64928</name>
</gene>
<feature type="transmembrane region" description="Helical" evidence="1">
    <location>
        <begin position="6"/>
        <end position="29"/>
    </location>
</feature>